<comment type="caution">
    <text evidence="1">The sequence shown here is derived from an EMBL/GenBank/DDBJ whole genome shotgun (WGS) entry which is preliminary data.</text>
</comment>
<dbReference type="AlphaFoldDB" id="M5SBL2"/>
<name>M5SBL2_9BACT</name>
<dbReference type="Gene3D" id="2.180.10.10">
    <property type="entry name" value="RHS repeat-associated core"/>
    <property type="match status" value="1"/>
</dbReference>
<dbReference type="Proteomes" id="UP000011996">
    <property type="component" value="Unassembled WGS sequence"/>
</dbReference>
<dbReference type="PANTHER" id="PTHR32305:SF15">
    <property type="entry name" value="PROTEIN RHSA-RELATED"/>
    <property type="match status" value="1"/>
</dbReference>
<dbReference type="EMBL" id="ANOF01000192">
    <property type="protein sequence ID" value="EMI23539.1"/>
    <property type="molecule type" value="Genomic_DNA"/>
</dbReference>
<dbReference type="NCBIfam" id="TIGR03696">
    <property type="entry name" value="Rhs_assc_core"/>
    <property type="match status" value="1"/>
</dbReference>
<dbReference type="PRINTS" id="PR00394">
    <property type="entry name" value="RHSPROTEIN"/>
</dbReference>
<dbReference type="PATRIC" id="fig|1263868.3.peg.6369"/>
<proteinExistence type="predicted"/>
<accession>M5SBL2</accession>
<dbReference type="InterPro" id="IPR050708">
    <property type="entry name" value="T6SS_VgrG/RHS"/>
</dbReference>
<evidence type="ECO:0000313" key="2">
    <source>
        <dbReference type="Proteomes" id="UP000011996"/>
    </source>
</evidence>
<dbReference type="InterPro" id="IPR022385">
    <property type="entry name" value="Rhs_assc_core"/>
</dbReference>
<gene>
    <name evidence="1" type="ORF">RESH_05871</name>
</gene>
<protein>
    <submittedName>
        <fullName evidence="1">YD repeat protein</fullName>
    </submittedName>
</protein>
<dbReference type="STRING" id="1263868.RESH_05871"/>
<dbReference type="PANTHER" id="PTHR32305">
    <property type="match status" value="1"/>
</dbReference>
<evidence type="ECO:0000313" key="1">
    <source>
        <dbReference type="EMBL" id="EMI23539.1"/>
    </source>
</evidence>
<sequence length="525" mass="57095">MLTSSYNNGVSETRAYNNDNTLASISFSGASIGNLSYGWDANKNKTSEGVTGTMSGYGFDVGTSGYDDENRLVSWERDDSSLDQSWNLSLVGDWNSYTENASVQNRTHGDTHELLTVAGQAVTHDAKGNQTVIPAILRPGSDPLAMKWDFENKLISADTDNDSVADVTYQWDALGRRVGRDDGTTVTVFVQSGQQTIADYTSGTAASSPTYDYVYASYIDEPVMRSGTGGNRYYHRNQQYSVIALTNGSGAIQERYAYDAYGGLTILNASLSPLTTSAESNRYTYTGREFDEALGLYHYRARMYDSATGRFSSRDPIGYDDGANTYAYVGSSPVVRVDPTGTVMIRCGCKGRRGIPDKDAYVDCHGNANDCCRRACSPTHRPDCGWFGLGCDWDIEGADSDDSAREDYDAACGEIALCCIPIPGGAVVGAASRTCFRGAIIMTRRGHAMVRIVSPSGKVFLRHMPGQSFVGKPMTCRGAQYYLKDIAWWGKLFPQLPLRKPLNTSSTICSPNCVWTAIRGIGNGL</sequence>
<organism evidence="1 2">
    <name type="scientific">Rhodopirellula europaea SH398</name>
    <dbReference type="NCBI Taxonomy" id="1263868"/>
    <lineage>
        <taxon>Bacteria</taxon>
        <taxon>Pseudomonadati</taxon>
        <taxon>Planctomycetota</taxon>
        <taxon>Planctomycetia</taxon>
        <taxon>Pirellulales</taxon>
        <taxon>Pirellulaceae</taxon>
        <taxon>Rhodopirellula</taxon>
    </lineage>
</organism>
<reference evidence="1 2" key="1">
    <citation type="journal article" date="2013" name="Mar. Genomics">
        <title>Expression of sulfatases in Rhodopirellula baltica and the diversity of sulfatases in the genus Rhodopirellula.</title>
        <authorList>
            <person name="Wegner C.E."/>
            <person name="Richter-Heitmann T."/>
            <person name="Klindworth A."/>
            <person name="Klockow C."/>
            <person name="Richter M."/>
            <person name="Achstetter T."/>
            <person name="Glockner F.O."/>
            <person name="Harder J."/>
        </authorList>
    </citation>
    <scope>NUCLEOTIDE SEQUENCE [LARGE SCALE GENOMIC DNA]</scope>
    <source>
        <strain evidence="1 2">SH398</strain>
    </source>
</reference>